<organism evidence="9 10">
    <name type="scientific">Leptidea sinapis</name>
    <dbReference type="NCBI Taxonomy" id="189913"/>
    <lineage>
        <taxon>Eukaryota</taxon>
        <taxon>Metazoa</taxon>
        <taxon>Ecdysozoa</taxon>
        <taxon>Arthropoda</taxon>
        <taxon>Hexapoda</taxon>
        <taxon>Insecta</taxon>
        <taxon>Pterygota</taxon>
        <taxon>Neoptera</taxon>
        <taxon>Endopterygota</taxon>
        <taxon>Lepidoptera</taxon>
        <taxon>Glossata</taxon>
        <taxon>Ditrysia</taxon>
        <taxon>Papilionoidea</taxon>
        <taxon>Pieridae</taxon>
        <taxon>Dismorphiinae</taxon>
        <taxon>Leptidea</taxon>
    </lineage>
</organism>
<evidence type="ECO:0000256" key="3">
    <source>
        <dbReference type="PIRSR" id="PIRSR036514-1"/>
    </source>
</evidence>
<dbReference type="Pfam" id="PF00011">
    <property type="entry name" value="HSP20"/>
    <property type="match status" value="1"/>
</dbReference>
<evidence type="ECO:0000256" key="1">
    <source>
        <dbReference type="ARBA" id="ARBA00023016"/>
    </source>
</evidence>
<evidence type="ECO:0000256" key="4">
    <source>
        <dbReference type="PROSITE-ProRule" id="PRU00285"/>
    </source>
</evidence>
<dbReference type="PANTHER" id="PTHR45640:SF13">
    <property type="entry name" value="HEAT SHOCK PROTEIN 22-RELATED"/>
    <property type="match status" value="1"/>
</dbReference>
<evidence type="ECO:0000259" key="8">
    <source>
        <dbReference type="PROSITE" id="PS01031"/>
    </source>
</evidence>
<feature type="binding site" evidence="3">
    <location>
        <position position="118"/>
    </location>
    <ligand>
        <name>Zn(2+)</name>
        <dbReference type="ChEBI" id="CHEBI:29105"/>
        <label>1</label>
    </ligand>
</feature>
<evidence type="ECO:0000256" key="5">
    <source>
        <dbReference type="RuleBase" id="RU003616"/>
    </source>
</evidence>
<sequence>MRALAFLGFFAIIFASSRSEEKCPTKAEEVKKNQLHDQDFGMAITPDDIFSHFMSPFLFRDYVRPWRLLESLAHDHGSTIMVEKDKFQVNLDVQHFSPQEITVRTADGYVIVEAKHEEKKDEHGFISRQFVRKYNLPEGAESQDVVSTLSSDGVLTITAPRKVVDEKGERTVPITQTGPVRKEAKESAPEGSCEKDKCGK</sequence>
<protein>
    <recommendedName>
        <fullName evidence="8">SHSP domain-containing protein</fullName>
    </recommendedName>
</protein>
<dbReference type="PANTHER" id="PTHR45640">
    <property type="entry name" value="HEAT SHOCK PROTEIN HSP-12.2-RELATED"/>
    <property type="match status" value="1"/>
</dbReference>
<feature type="domain" description="SHSP" evidence="8">
    <location>
        <begin position="68"/>
        <end position="177"/>
    </location>
</feature>
<dbReference type="CDD" id="cd06526">
    <property type="entry name" value="metazoan_ACD"/>
    <property type="match status" value="1"/>
</dbReference>
<dbReference type="PROSITE" id="PS01031">
    <property type="entry name" value="SHSP"/>
    <property type="match status" value="1"/>
</dbReference>
<proteinExistence type="inferred from homology"/>
<dbReference type="GO" id="GO:0009408">
    <property type="term" value="P:response to heat"/>
    <property type="evidence" value="ECO:0007669"/>
    <property type="project" value="UniProtKB-ARBA"/>
</dbReference>
<dbReference type="AlphaFoldDB" id="A0A5E4PX01"/>
<dbReference type="PRINTS" id="PR00299">
    <property type="entry name" value="ACRYSTALLIN"/>
</dbReference>
<evidence type="ECO:0000256" key="2">
    <source>
        <dbReference type="PIRNR" id="PIRNR036514"/>
    </source>
</evidence>
<gene>
    <name evidence="9" type="ORF">LSINAPIS_LOCUS2578</name>
</gene>
<dbReference type="OrthoDB" id="1431247at2759"/>
<keyword evidence="3" id="KW-0862">Zinc</keyword>
<keyword evidence="3" id="KW-0479">Metal-binding</keyword>
<dbReference type="GO" id="GO:0051082">
    <property type="term" value="F:unfolded protein binding"/>
    <property type="evidence" value="ECO:0007669"/>
    <property type="project" value="TreeGrafter"/>
</dbReference>
<dbReference type="SUPFAM" id="SSF49764">
    <property type="entry name" value="HSP20-like chaperones"/>
    <property type="match status" value="1"/>
</dbReference>
<feature type="compositionally biased region" description="Basic and acidic residues" evidence="6">
    <location>
        <begin position="180"/>
        <end position="200"/>
    </location>
</feature>
<dbReference type="PIRSF" id="PIRSF036514">
    <property type="entry name" value="Sm_HSP_B1"/>
    <property type="match status" value="1"/>
</dbReference>
<evidence type="ECO:0000256" key="7">
    <source>
        <dbReference type="SAM" id="SignalP"/>
    </source>
</evidence>
<feature type="signal peptide" evidence="7">
    <location>
        <begin position="1"/>
        <end position="19"/>
    </location>
</feature>
<feature type="binding site" evidence="3">
    <location>
        <position position="116"/>
    </location>
    <ligand>
        <name>Zn(2+)</name>
        <dbReference type="ChEBI" id="CHEBI:29105"/>
        <label>1</label>
    </ligand>
</feature>
<reference evidence="9 10" key="1">
    <citation type="submission" date="2017-07" db="EMBL/GenBank/DDBJ databases">
        <authorList>
            <person name="Talla V."/>
            <person name="Backstrom N."/>
        </authorList>
    </citation>
    <scope>NUCLEOTIDE SEQUENCE [LARGE SCALE GENOMIC DNA]</scope>
</reference>
<dbReference type="EMBL" id="FZQP02000559">
    <property type="protein sequence ID" value="VVC89460.1"/>
    <property type="molecule type" value="Genomic_DNA"/>
</dbReference>
<dbReference type="InterPro" id="IPR001436">
    <property type="entry name" value="Alpha-crystallin/sHSP_animal"/>
</dbReference>
<feature type="region of interest" description="Disordered" evidence="6">
    <location>
        <begin position="166"/>
        <end position="200"/>
    </location>
</feature>
<evidence type="ECO:0000256" key="6">
    <source>
        <dbReference type="SAM" id="MobiDB-lite"/>
    </source>
</evidence>
<evidence type="ECO:0000313" key="9">
    <source>
        <dbReference type="EMBL" id="VVC89460.1"/>
    </source>
</evidence>
<dbReference type="InterPro" id="IPR002068">
    <property type="entry name" value="A-crystallin/Hsp20_dom"/>
</dbReference>
<keyword evidence="1" id="KW-0346">Stress response</keyword>
<dbReference type="Proteomes" id="UP000324832">
    <property type="component" value="Unassembled WGS sequence"/>
</dbReference>
<dbReference type="GO" id="GO:0005634">
    <property type="term" value="C:nucleus"/>
    <property type="evidence" value="ECO:0007669"/>
    <property type="project" value="TreeGrafter"/>
</dbReference>
<dbReference type="InterPro" id="IPR055269">
    <property type="entry name" value="Alpha-crystallin/HSP_16"/>
</dbReference>
<comment type="similarity">
    <text evidence="2 4 5">Belongs to the small heat shock protein (HSP20) family.</text>
</comment>
<evidence type="ECO:0000313" key="10">
    <source>
        <dbReference type="Proteomes" id="UP000324832"/>
    </source>
</evidence>
<name>A0A5E4PX01_9NEOP</name>
<dbReference type="GO" id="GO:0046872">
    <property type="term" value="F:metal ion binding"/>
    <property type="evidence" value="ECO:0007669"/>
    <property type="project" value="UniProtKB-KW"/>
</dbReference>
<feature type="chain" id="PRO_5023039649" description="SHSP domain-containing protein" evidence="7">
    <location>
        <begin position="20"/>
        <end position="200"/>
    </location>
</feature>
<dbReference type="GO" id="GO:0042026">
    <property type="term" value="P:protein refolding"/>
    <property type="evidence" value="ECO:0007669"/>
    <property type="project" value="TreeGrafter"/>
</dbReference>
<dbReference type="GO" id="GO:0005737">
    <property type="term" value="C:cytoplasm"/>
    <property type="evidence" value="ECO:0007669"/>
    <property type="project" value="TreeGrafter"/>
</dbReference>
<accession>A0A5E4PX01</accession>
<feature type="binding site" evidence="3">
    <location>
        <position position="123"/>
    </location>
    <ligand>
        <name>Zn(2+)</name>
        <dbReference type="ChEBI" id="CHEBI:29105"/>
        <label>1</label>
    </ligand>
</feature>
<keyword evidence="7" id="KW-0732">Signal</keyword>
<dbReference type="Gene3D" id="2.60.40.790">
    <property type="match status" value="1"/>
</dbReference>
<keyword evidence="10" id="KW-1185">Reference proteome</keyword>
<dbReference type="InterPro" id="IPR008978">
    <property type="entry name" value="HSP20-like_chaperone"/>
</dbReference>